<evidence type="ECO:0000256" key="1">
    <source>
        <dbReference type="SAM" id="Phobius"/>
    </source>
</evidence>
<sequence length="180" mass="19157">MSRSATPAPRQRALIAVSLVVLAALAGGAYWWLHGRNAGNAAATTAQDAGSKDDSGVSILLDLAKTAVTEKRLVAPAGSNAYEFYLSVLQLDPQNKVALEQLHDSFPSASADVERSINDNSLDEAQRELALLREFDSTNYILSLLGGKLDAQRQIQIHQDEARAAIIQAQQSAANGGSML</sequence>
<organism evidence="2 3">
    <name type="scientific">Dyella solisilvae</name>
    <dbReference type="NCBI Taxonomy" id="1920168"/>
    <lineage>
        <taxon>Bacteria</taxon>
        <taxon>Pseudomonadati</taxon>
        <taxon>Pseudomonadota</taxon>
        <taxon>Gammaproteobacteria</taxon>
        <taxon>Lysobacterales</taxon>
        <taxon>Rhodanobacteraceae</taxon>
        <taxon>Dyella</taxon>
    </lineage>
</organism>
<accession>A0A370K8V3</accession>
<proteinExistence type="predicted"/>
<dbReference type="OrthoDB" id="1628901at2"/>
<keyword evidence="3" id="KW-1185">Reference proteome</keyword>
<evidence type="ECO:0000313" key="3">
    <source>
        <dbReference type="Proteomes" id="UP000254711"/>
    </source>
</evidence>
<feature type="transmembrane region" description="Helical" evidence="1">
    <location>
        <begin position="12"/>
        <end position="33"/>
    </location>
</feature>
<protein>
    <recommendedName>
        <fullName evidence="4">Energy transducer TonB</fullName>
    </recommendedName>
</protein>
<comment type="caution">
    <text evidence="2">The sequence shown here is derived from an EMBL/GenBank/DDBJ whole genome shotgun (WGS) entry which is preliminary data.</text>
</comment>
<keyword evidence="1" id="KW-0812">Transmembrane</keyword>
<keyword evidence="1" id="KW-1133">Transmembrane helix</keyword>
<name>A0A370K8V3_9GAMM</name>
<evidence type="ECO:0000313" key="2">
    <source>
        <dbReference type="EMBL" id="RDI99071.1"/>
    </source>
</evidence>
<dbReference type="RefSeq" id="WP_114825158.1">
    <property type="nucleotide sequence ID" value="NZ_QQSY01000002.1"/>
</dbReference>
<keyword evidence="1" id="KW-0472">Membrane</keyword>
<gene>
    <name evidence="2" type="ORF">DVT68_11355</name>
</gene>
<dbReference type="Proteomes" id="UP000254711">
    <property type="component" value="Unassembled WGS sequence"/>
</dbReference>
<dbReference type="EMBL" id="QQSY01000002">
    <property type="protein sequence ID" value="RDI99071.1"/>
    <property type="molecule type" value="Genomic_DNA"/>
</dbReference>
<reference evidence="2 3" key="1">
    <citation type="submission" date="2018-07" db="EMBL/GenBank/DDBJ databases">
        <title>Dyella solisilvae sp. nov., isolated from the pine and broad-leaved mixed forest soil.</title>
        <authorList>
            <person name="Gao Z."/>
            <person name="Qiu L."/>
        </authorList>
    </citation>
    <scope>NUCLEOTIDE SEQUENCE [LARGE SCALE GENOMIC DNA]</scope>
    <source>
        <strain evidence="2 3">DHG54</strain>
    </source>
</reference>
<evidence type="ECO:0008006" key="4">
    <source>
        <dbReference type="Google" id="ProtNLM"/>
    </source>
</evidence>
<dbReference type="AlphaFoldDB" id="A0A370K8V3"/>